<keyword evidence="1" id="KW-1133">Transmembrane helix</keyword>
<dbReference type="AlphaFoldDB" id="A0A7S4CWD8"/>
<feature type="transmembrane region" description="Helical" evidence="1">
    <location>
        <begin position="19"/>
        <end position="45"/>
    </location>
</feature>
<sequence length="134" mass="14824">MNVSPQSLIAEIPPTPFPLLQLCFSCNVFLFLLSKVIIGFPLVLLHESFSNAKILKVCIEVLWSCSSRGVCVCVCVCGASCALRQFMPQTDRVHSAKPVALGSNLTAFFTVSHFFWTIGQFANLQDLDCKRTYS</sequence>
<evidence type="ECO:0000313" key="2">
    <source>
        <dbReference type="EMBL" id="CAE0808587.1"/>
    </source>
</evidence>
<keyword evidence="1" id="KW-0472">Membrane</keyword>
<dbReference type="EMBL" id="HBJA01055697">
    <property type="protein sequence ID" value="CAE0808587.1"/>
    <property type="molecule type" value="Transcribed_RNA"/>
</dbReference>
<protein>
    <submittedName>
        <fullName evidence="2">Uncharacterized protein</fullName>
    </submittedName>
</protein>
<organism evidence="2">
    <name type="scientific">Eutreptiella gymnastica</name>
    <dbReference type="NCBI Taxonomy" id="73025"/>
    <lineage>
        <taxon>Eukaryota</taxon>
        <taxon>Discoba</taxon>
        <taxon>Euglenozoa</taxon>
        <taxon>Euglenida</taxon>
        <taxon>Spirocuta</taxon>
        <taxon>Euglenophyceae</taxon>
        <taxon>Eutreptiales</taxon>
        <taxon>Eutreptiaceae</taxon>
        <taxon>Eutreptiella</taxon>
    </lineage>
</organism>
<name>A0A7S4CWD8_9EUGL</name>
<gene>
    <name evidence="2" type="ORF">EGYM00163_LOCUS19718</name>
</gene>
<evidence type="ECO:0000256" key="1">
    <source>
        <dbReference type="SAM" id="Phobius"/>
    </source>
</evidence>
<keyword evidence="1" id="KW-0812">Transmembrane</keyword>
<reference evidence="2" key="1">
    <citation type="submission" date="2021-01" db="EMBL/GenBank/DDBJ databases">
        <authorList>
            <person name="Corre E."/>
            <person name="Pelletier E."/>
            <person name="Niang G."/>
            <person name="Scheremetjew M."/>
            <person name="Finn R."/>
            <person name="Kale V."/>
            <person name="Holt S."/>
            <person name="Cochrane G."/>
            <person name="Meng A."/>
            <person name="Brown T."/>
            <person name="Cohen L."/>
        </authorList>
    </citation>
    <scope>NUCLEOTIDE SEQUENCE</scope>
    <source>
        <strain evidence="2">CCMP1594</strain>
    </source>
</reference>
<proteinExistence type="predicted"/>
<accession>A0A7S4CWD8</accession>